<dbReference type="Pfam" id="PF12791">
    <property type="entry name" value="RsgI_N"/>
    <property type="match status" value="1"/>
</dbReference>
<dbReference type="Proteomes" id="UP000623681">
    <property type="component" value="Unassembled WGS sequence"/>
</dbReference>
<evidence type="ECO:0000313" key="5">
    <source>
        <dbReference type="Proteomes" id="UP000623681"/>
    </source>
</evidence>
<organism evidence="4 5">
    <name type="scientific">Clostridium paridis</name>
    <dbReference type="NCBI Taxonomy" id="2803863"/>
    <lineage>
        <taxon>Bacteria</taxon>
        <taxon>Bacillati</taxon>
        <taxon>Bacillota</taxon>
        <taxon>Clostridia</taxon>
        <taxon>Eubacteriales</taxon>
        <taxon>Clostridiaceae</taxon>
        <taxon>Clostridium</taxon>
    </lineage>
</organism>
<sequence>MNEVYIEKYKFSKEPKLRVINIEDDKVRGKQVFLLVKELSLYNVKLTTLANMNLKNHIRNTALNIAYDIAGDPELYDSFAKKRELPYSKICRKLGTSRTFLEIWNELITAYVIIISNPNYKLIQDYFNVIIKEQVEEVPKVINLNVFTGIVLKKSKKSAIVLSYDGIFKKISLQEECRLGDEIKGKERKSIRSYWKQLGIAAVLLIIGVSVFMYKYNKVTSILVINTTSQIKLEINSLGRVVYCYSPTEKGAELLDTGDIQNENIDNAIINIFKLAKEKKMVPDDTITIFVNGEPIEYEKLSKSQKYFTDNKLDVVINNAGYELKNRRESVVNEKSQDDGGQNKGQEATK</sequence>
<accession>A0A937K440</accession>
<feature type="transmembrane region" description="Helical" evidence="2">
    <location>
        <begin position="194"/>
        <end position="214"/>
    </location>
</feature>
<keyword evidence="2" id="KW-0472">Membrane</keyword>
<proteinExistence type="predicted"/>
<feature type="domain" description="RsgI N-terminal anti-sigma" evidence="3">
    <location>
        <begin position="147"/>
        <end position="194"/>
    </location>
</feature>
<feature type="region of interest" description="Disordered" evidence="1">
    <location>
        <begin position="327"/>
        <end position="350"/>
    </location>
</feature>
<dbReference type="AlphaFoldDB" id="A0A937K440"/>
<name>A0A937K440_9CLOT</name>
<evidence type="ECO:0000313" key="4">
    <source>
        <dbReference type="EMBL" id="MBL4930765.1"/>
    </source>
</evidence>
<gene>
    <name evidence="4" type="ORF">JK634_03025</name>
</gene>
<keyword evidence="2" id="KW-0812">Transmembrane</keyword>
<keyword evidence="2" id="KW-1133">Transmembrane helix</keyword>
<dbReference type="RefSeq" id="WP_202766145.1">
    <property type="nucleotide sequence ID" value="NZ_JAESWA010000015.1"/>
</dbReference>
<dbReference type="InterPro" id="IPR024449">
    <property type="entry name" value="Anti-sigma_RsgI_N"/>
</dbReference>
<evidence type="ECO:0000256" key="2">
    <source>
        <dbReference type="SAM" id="Phobius"/>
    </source>
</evidence>
<evidence type="ECO:0000256" key="1">
    <source>
        <dbReference type="SAM" id="MobiDB-lite"/>
    </source>
</evidence>
<protein>
    <submittedName>
        <fullName evidence="4">Anti-sigma factor domain-containing protein</fullName>
    </submittedName>
</protein>
<keyword evidence="5" id="KW-1185">Reference proteome</keyword>
<comment type="caution">
    <text evidence="4">The sequence shown here is derived from an EMBL/GenBank/DDBJ whole genome shotgun (WGS) entry which is preliminary data.</text>
</comment>
<evidence type="ECO:0000259" key="3">
    <source>
        <dbReference type="PROSITE" id="PS51849"/>
    </source>
</evidence>
<dbReference type="PROSITE" id="PS51849">
    <property type="entry name" value="RSGI_N"/>
    <property type="match status" value="1"/>
</dbReference>
<dbReference type="EMBL" id="JAESWA010000015">
    <property type="protein sequence ID" value="MBL4930765.1"/>
    <property type="molecule type" value="Genomic_DNA"/>
</dbReference>
<feature type="compositionally biased region" description="Basic and acidic residues" evidence="1">
    <location>
        <begin position="327"/>
        <end position="338"/>
    </location>
</feature>
<reference evidence="4" key="1">
    <citation type="submission" date="2021-01" db="EMBL/GenBank/DDBJ databases">
        <title>Genome public.</title>
        <authorList>
            <person name="Liu C."/>
            <person name="Sun Q."/>
        </authorList>
    </citation>
    <scope>NUCLEOTIDE SEQUENCE</scope>
    <source>
        <strain evidence="4">YIM B02565</strain>
    </source>
</reference>